<dbReference type="InterPro" id="IPR007076">
    <property type="entry name" value="TfoX_N"/>
</dbReference>
<name>A0ABY1SEF0_9FLAO</name>
<keyword evidence="3" id="KW-1185">Reference proteome</keyword>
<protein>
    <submittedName>
        <fullName evidence="2">TfoX N-terminal domain-containing protein</fullName>
    </submittedName>
</protein>
<comment type="caution">
    <text evidence="2">The sequence shown here is derived from an EMBL/GenBank/DDBJ whole genome shotgun (WGS) entry which is preliminary data.</text>
</comment>
<evidence type="ECO:0000313" key="2">
    <source>
        <dbReference type="EMBL" id="SNR30034.1"/>
    </source>
</evidence>
<dbReference type="RefSeq" id="WP_089259502.1">
    <property type="nucleotide sequence ID" value="NZ_FZNV01000001.1"/>
</dbReference>
<evidence type="ECO:0000259" key="1">
    <source>
        <dbReference type="Pfam" id="PF04993"/>
    </source>
</evidence>
<gene>
    <name evidence="2" type="ORF">SAMN04488009_1022</name>
</gene>
<dbReference type="EMBL" id="FZNV01000001">
    <property type="protein sequence ID" value="SNR30034.1"/>
    <property type="molecule type" value="Genomic_DNA"/>
</dbReference>
<dbReference type="Gene3D" id="3.30.1460.30">
    <property type="entry name" value="YgaC/TfoX-N like chaperone"/>
    <property type="match status" value="1"/>
</dbReference>
<accession>A0ABY1SEF0</accession>
<evidence type="ECO:0000313" key="3">
    <source>
        <dbReference type="Proteomes" id="UP000198337"/>
    </source>
</evidence>
<feature type="domain" description="TfoX N-terminal" evidence="1">
    <location>
        <begin position="20"/>
        <end position="108"/>
    </location>
</feature>
<proteinExistence type="predicted"/>
<organism evidence="2 3">
    <name type="scientific">Maribacter sedimenticola</name>
    <dbReference type="NCBI Taxonomy" id="228956"/>
    <lineage>
        <taxon>Bacteria</taxon>
        <taxon>Pseudomonadati</taxon>
        <taxon>Bacteroidota</taxon>
        <taxon>Flavobacteriia</taxon>
        <taxon>Flavobacteriales</taxon>
        <taxon>Flavobacteriaceae</taxon>
        <taxon>Maribacter</taxon>
    </lineage>
</organism>
<dbReference type="Pfam" id="PF04993">
    <property type="entry name" value="TfoX_N"/>
    <property type="match status" value="1"/>
</dbReference>
<reference evidence="2 3" key="1">
    <citation type="submission" date="2017-06" db="EMBL/GenBank/DDBJ databases">
        <authorList>
            <person name="Varghese N."/>
            <person name="Submissions S."/>
        </authorList>
    </citation>
    <scope>NUCLEOTIDE SEQUENCE [LARGE SCALE GENOMIC DNA]</scope>
    <source>
        <strain evidence="2 3">DSM 19840</strain>
    </source>
</reference>
<dbReference type="Proteomes" id="UP000198337">
    <property type="component" value="Unassembled WGS sequence"/>
</dbReference>
<sequence length="115" mass="13357">MAYNEHLAERVRQRLKGKAVVEEKKMMGGLTFMCNGKMCLGVLIDKKFNEDRLMVRVGKLNYEELLQRSDSMPMDFTGKPLRGFLFITPNGFDMESHLDYWVIMALEFNALLSEQ</sequence>
<dbReference type="SUPFAM" id="SSF159894">
    <property type="entry name" value="YgaC/TfoX-N like"/>
    <property type="match status" value="1"/>
</dbReference>